<evidence type="ECO:0000313" key="1">
    <source>
        <dbReference type="EMBL" id="EGV98184.1"/>
    </source>
</evidence>
<dbReference type="EMBL" id="JH000073">
    <property type="protein sequence ID" value="EGV98184.1"/>
    <property type="molecule type" value="Genomic_DNA"/>
</dbReference>
<protein>
    <submittedName>
        <fullName evidence="1">Uncharacterized protein</fullName>
    </submittedName>
</protein>
<dbReference type="AlphaFoldDB" id="G3GZ57"/>
<accession>G3GZ57</accession>
<sequence length="51" mass="6353">MKEDEGRQRREMEWDKERVAENRHTDTWVIGREANNRVERTDLRVQQKKKN</sequence>
<dbReference type="InParanoid" id="G3GZ57"/>
<name>G3GZ57_CRIGR</name>
<proteinExistence type="predicted"/>
<dbReference type="Proteomes" id="UP000001075">
    <property type="component" value="Unassembled WGS sequence"/>
</dbReference>
<organism evidence="1 2">
    <name type="scientific">Cricetulus griseus</name>
    <name type="common">Chinese hamster</name>
    <name type="synonym">Cricetulus barabensis griseus</name>
    <dbReference type="NCBI Taxonomy" id="10029"/>
    <lineage>
        <taxon>Eukaryota</taxon>
        <taxon>Metazoa</taxon>
        <taxon>Chordata</taxon>
        <taxon>Craniata</taxon>
        <taxon>Vertebrata</taxon>
        <taxon>Euteleostomi</taxon>
        <taxon>Mammalia</taxon>
        <taxon>Eutheria</taxon>
        <taxon>Euarchontoglires</taxon>
        <taxon>Glires</taxon>
        <taxon>Rodentia</taxon>
        <taxon>Myomorpha</taxon>
        <taxon>Muroidea</taxon>
        <taxon>Cricetidae</taxon>
        <taxon>Cricetinae</taxon>
        <taxon>Cricetulus</taxon>
    </lineage>
</organism>
<gene>
    <name evidence="1" type="ORF">I79_003136</name>
</gene>
<evidence type="ECO:0000313" key="2">
    <source>
        <dbReference type="Proteomes" id="UP000001075"/>
    </source>
</evidence>
<reference evidence="2" key="1">
    <citation type="journal article" date="2011" name="Nat. Biotechnol.">
        <title>The genomic sequence of the Chinese hamster ovary (CHO)-K1 cell line.</title>
        <authorList>
            <person name="Xu X."/>
            <person name="Nagarajan H."/>
            <person name="Lewis N.E."/>
            <person name="Pan S."/>
            <person name="Cai Z."/>
            <person name="Liu X."/>
            <person name="Chen W."/>
            <person name="Xie M."/>
            <person name="Wang W."/>
            <person name="Hammond S."/>
            <person name="Andersen M.R."/>
            <person name="Neff N."/>
            <person name="Passarelli B."/>
            <person name="Koh W."/>
            <person name="Fan H.C."/>
            <person name="Wang J."/>
            <person name="Gui Y."/>
            <person name="Lee K.H."/>
            <person name="Betenbaugh M.J."/>
            <person name="Quake S.R."/>
            <person name="Famili I."/>
            <person name="Palsson B.O."/>
            <person name="Wang J."/>
        </authorList>
    </citation>
    <scope>NUCLEOTIDE SEQUENCE [LARGE SCALE GENOMIC DNA]</scope>
    <source>
        <strain evidence="2">CHO K1 cell line</strain>
    </source>
</reference>